<dbReference type="Proteomes" id="UP000008387">
    <property type="component" value="Plasmid phbz1"/>
</dbReference>
<dbReference type="EMBL" id="FR871758">
    <property type="protein sequence ID" value="CCB80922.1"/>
    <property type="molecule type" value="Genomic_DNA"/>
</dbReference>
<geneLocation type="plasmid" evidence="1 2">
    <name>phbz1</name>
</geneLocation>
<protein>
    <submittedName>
        <fullName evidence="1">Uncharacterized protein</fullName>
    </submittedName>
</protein>
<evidence type="ECO:0000313" key="1">
    <source>
        <dbReference type="EMBL" id="CCB80922.1"/>
    </source>
</evidence>
<accession>F8KUI7</accession>
<proteinExistence type="predicted"/>
<gene>
    <name evidence="1" type="ordered locus">HBZC1_p0420</name>
</gene>
<keyword evidence="2" id="KW-1185">Reference proteome</keyword>
<organism evidence="1 2">
    <name type="scientific">Helicobacter bizzozeronii (strain CIII-1)</name>
    <dbReference type="NCBI Taxonomy" id="1002804"/>
    <lineage>
        <taxon>Bacteria</taxon>
        <taxon>Pseudomonadati</taxon>
        <taxon>Campylobacterota</taxon>
        <taxon>Epsilonproteobacteria</taxon>
        <taxon>Campylobacterales</taxon>
        <taxon>Helicobacteraceae</taxon>
        <taxon>Helicobacter</taxon>
    </lineage>
</organism>
<name>F8KUI7_HELBC</name>
<sequence>MCSIAKKLVFCGTVGQNTIKNTLELILISLKSKTPKKVPKKMTNLTPHNHHR</sequence>
<dbReference type="HOGENOM" id="CLU_3080522_0_0_7"/>
<dbReference type="KEGG" id="hbi:HBZC1_p0420"/>
<keyword evidence="1" id="KW-0614">Plasmid</keyword>
<dbReference type="AlphaFoldDB" id="F8KUI7"/>
<evidence type="ECO:0000313" key="2">
    <source>
        <dbReference type="Proteomes" id="UP000008387"/>
    </source>
</evidence>
<reference evidence="1 2" key="1">
    <citation type="journal article" date="2011" name="J. Bacteriol.">
        <title>Genome sequence of Helicobacter bizzozeronii strain CIII-1, an isolate from human gastric mucosa.</title>
        <authorList>
            <person name="Schott T."/>
            <person name="Rossi M."/>
            <person name="Hanninen M.L."/>
        </authorList>
    </citation>
    <scope>NUCLEOTIDE SEQUENCE [LARGE SCALE GENOMIC DNA]</scope>
    <source>
        <strain evidence="1 2">CIII-1</strain>
        <plasmid evidence="1">phbz1</plasmid>
    </source>
</reference>